<reference evidence="3" key="1">
    <citation type="submission" date="2023-10" db="EMBL/GenBank/DDBJ databases">
        <title>Development of a sustainable strategy for remediation of hydrocarbon-contaminated territories based on the waste exchange concept.</title>
        <authorList>
            <person name="Krivoruchko A."/>
        </authorList>
    </citation>
    <scope>NUCLEOTIDE SEQUENCE</scope>
    <source>
        <strain evidence="3">IEGM 1175</strain>
    </source>
</reference>
<dbReference type="AlphaFoldDB" id="A0AAE4QXN5"/>
<evidence type="ECO:0000256" key="2">
    <source>
        <dbReference type="SAM" id="Phobius"/>
    </source>
</evidence>
<accession>A0AAE4QXN5</accession>
<dbReference type="EMBL" id="JAWLKJ010000001">
    <property type="protein sequence ID" value="MDV6298328.1"/>
    <property type="molecule type" value="Genomic_DNA"/>
</dbReference>
<dbReference type="Proteomes" id="UP001185873">
    <property type="component" value="Unassembled WGS sequence"/>
</dbReference>
<feature type="region of interest" description="Disordered" evidence="1">
    <location>
        <begin position="1"/>
        <end position="34"/>
    </location>
</feature>
<comment type="caution">
    <text evidence="3">The sequence shown here is derived from an EMBL/GenBank/DDBJ whole genome shotgun (WGS) entry which is preliminary data.</text>
</comment>
<organism evidence="3 4">
    <name type="scientific">Dietzia maris</name>
    <dbReference type="NCBI Taxonomy" id="37915"/>
    <lineage>
        <taxon>Bacteria</taxon>
        <taxon>Bacillati</taxon>
        <taxon>Actinomycetota</taxon>
        <taxon>Actinomycetes</taxon>
        <taxon>Mycobacteriales</taxon>
        <taxon>Dietziaceae</taxon>
        <taxon>Dietzia</taxon>
    </lineage>
</organism>
<feature type="transmembrane region" description="Helical" evidence="2">
    <location>
        <begin position="64"/>
        <end position="87"/>
    </location>
</feature>
<keyword evidence="2" id="KW-1133">Transmembrane helix</keyword>
<dbReference type="RefSeq" id="WP_317468659.1">
    <property type="nucleotide sequence ID" value="NZ_JAWLKJ010000001.1"/>
</dbReference>
<evidence type="ECO:0000256" key="1">
    <source>
        <dbReference type="SAM" id="MobiDB-lite"/>
    </source>
</evidence>
<protein>
    <recommendedName>
        <fullName evidence="5">J domain-containing protein</fullName>
    </recommendedName>
</protein>
<sequence>MVNSRREPRDPAAYKRDRRQAVLRHHPDAGGDPDELFRALAEVDRRHGVSGPGYDAHGASAEQVAAVAAAALAGVAAVGLSIAMTIFGRRR</sequence>
<evidence type="ECO:0000313" key="3">
    <source>
        <dbReference type="EMBL" id="MDV6298328.1"/>
    </source>
</evidence>
<proteinExistence type="predicted"/>
<evidence type="ECO:0008006" key="5">
    <source>
        <dbReference type="Google" id="ProtNLM"/>
    </source>
</evidence>
<feature type="compositionally biased region" description="Basic and acidic residues" evidence="1">
    <location>
        <begin position="25"/>
        <end position="34"/>
    </location>
</feature>
<feature type="compositionally biased region" description="Basic and acidic residues" evidence="1">
    <location>
        <begin position="1"/>
        <end position="15"/>
    </location>
</feature>
<gene>
    <name evidence="3" type="ORF">R3P82_04300</name>
</gene>
<name>A0AAE4QXN5_9ACTN</name>
<keyword evidence="2" id="KW-0472">Membrane</keyword>
<keyword evidence="2" id="KW-0812">Transmembrane</keyword>
<evidence type="ECO:0000313" key="4">
    <source>
        <dbReference type="Proteomes" id="UP001185873"/>
    </source>
</evidence>